<proteinExistence type="predicted"/>
<evidence type="ECO:0000313" key="2">
    <source>
        <dbReference type="EMBL" id="RAI54710.1"/>
    </source>
</evidence>
<evidence type="ECO:0000313" key="3">
    <source>
        <dbReference type="Proteomes" id="UP000249065"/>
    </source>
</evidence>
<feature type="region of interest" description="Disordered" evidence="1">
    <location>
        <begin position="1"/>
        <end position="37"/>
    </location>
</feature>
<accession>A0A327LVC6</accession>
<reference evidence="3" key="1">
    <citation type="submission" date="2018-06" db="EMBL/GenBank/DDBJ databases">
        <authorList>
            <person name="Khan S.A."/>
        </authorList>
    </citation>
    <scope>NUCLEOTIDE SEQUENCE [LARGE SCALE GENOMIC DNA]</scope>
    <source>
        <strain evidence="3">DB-1506</strain>
    </source>
</reference>
<gene>
    <name evidence="2" type="ORF">DOO78_25325</name>
</gene>
<dbReference type="OrthoDB" id="1095781at2"/>
<comment type="caution">
    <text evidence="2">The sequence shown here is derived from an EMBL/GenBank/DDBJ whole genome shotgun (WGS) entry which is preliminary data.</text>
</comment>
<sequence>MDQNHSDKPVGAPAGAQNVDAGAPTGGAGPERRNSARRKLAAVTRLLRGEPLETVARELNVTVARLSEWRDRALVAAEAAMKERERDSRDEEVLRLKAKLGEVTMANELLEQKIAALEGGRPLGRRRPRR</sequence>
<dbReference type="SUPFAM" id="SSF46689">
    <property type="entry name" value="Homeodomain-like"/>
    <property type="match status" value="1"/>
</dbReference>
<organism evidence="2 3">
    <name type="scientific">Roseicella frigidaeris</name>
    <dbReference type="NCBI Taxonomy" id="2230885"/>
    <lineage>
        <taxon>Bacteria</taxon>
        <taxon>Pseudomonadati</taxon>
        <taxon>Pseudomonadota</taxon>
        <taxon>Alphaproteobacteria</taxon>
        <taxon>Acetobacterales</taxon>
        <taxon>Roseomonadaceae</taxon>
        <taxon>Roseicella</taxon>
    </lineage>
</organism>
<dbReference type="EMBL" id="QLIX01000040">
    <property type="protein sequence ID" value="RAI54710.1"/>
    <property type="molecule type" value="Genomic_DNA"/>
</dbReference>
<protein>
    <submittedName>
        <fullName evidence="2">Helix-turn-helix domain-containing protein</fullName>
    </submittedName>
</protein>
<dbReference type="RefSeq" id="WP_111472680.1">
    <property type="nucleotide sequence ID" value="NZ_QLIX01000040.1"/>
</dbReference>
<keyword evidence="3" id="KW-1185">Reference proteome</keyword>
<dbReference type="InterPro" id="IPR009057">
    <property type="entry name" value="Homeodomain-like_sf"/>
</dbReference>
<evidence type="ECO:0000256" key="1">
    <source>
        <dbReference type="SAM" id="MobiDB-lite"/>
    </source>
</evidence>
<dbReference type="Proteomes" id="UP000249065">
    <property type="component" value="Unassembled WGS sequence"/>
</dbReference>
<name>A0A327LVC6_9PROT</name>
<dbReference type="AlphaFoldDB" id="A0A327LVC6"/>